<name>A0A1G2CTJ3_9BACT</name>
<dbReference type="Proteomes" id="UP000177122">
    <property type="component" value="Unassembled WGS sequence"/>
</dbReference>
<evidence type="ECO:0000313" key="1">
    <source>
        <dbReference type="EMBL" id="OGZ04714.1"/>
    </source>
</evidence>
<protein>
    <submittedName>
        <fullName evidence="1">Uncharacterized protein</fullName>
    </submittedName>
</protein>
<organism evidence="1 2">
    <name type="scientific">Candidatus Lloydbacteria bacterium RIFCSPHIGHO2_01_FULL_49_22</name>
    <dbReference type="NCBI Taxonomy" id="1798658"/>
    <lineage>
        <taxon>Bacteria</taxon>
        <taxon>Candidatus Lloydiibacteriota</taxon>
    </lineage>
</organism>
<dbReference type="EMBL" id="MHLI01000022">
    <property type="protein sequence ID" value="OGZ04714.1"/>
    <property type="molecule type" value="Genomic_DNA"/>
</dbReference>
<proteinExistence type="predicted"/>
<reference evidence="1 2" key="1">
    <citation type="journal article" date="2016" name="Nat. Commun.">
        <title>Thousands of microbial genomes shed light on interconnected biogeochemical processes in an aquifer system.</title>
        <authorList>
            <person name="Anantharaman K."/>
            <person name="Brown C.T."/>
            <person name="Hug L.A."/>
            <person name="Sharon I."/>
            <person name="Castelle C.J."/>
            <person name="Probst A.J."/>
            <person name="Thomas B.C."/>
            <person name="Singh A."/>
            <person name="Wilkins M.J."/>
            <person name="Karaoz U."/>
            <person name="Brodie E.L."/>
            <person name="Williams K.H."/>
            <person name="Hubbard S.S."/>
            <person name="Banfield J.F."/>
        </authorList>
    </citation>
    <scope>NUCLEOTIDE SEQUENCE [LARGE SCALE GENOMIC DNA]</scope>
</reference>
<dbReference type="AlphaFoldDB" id="A0A1G2CTJ3"/>
<accession>A0A1G2CTJ3</accession>
<comment type="caution">
    <text evidence="1">The sequence shown here is derived from an EMBL/GenBank/DDBJ whole genome shotgun (WGS) entry which is preliminary data.</text>
</comment>
<sequence length="69" mass="7592">MSILTFIEEAVRRMEQTGEEFCVSCGRGMGFSAMNTHVDHPVRYENGARYVEGSGQVCGDCAAKEDAKK</sequence>
<evidence type="ECO:0000313" key="2">
    <source>
        <dbReference type="Proteomes" id="UP000177122"/>
    </source>
</evidence>
<gene>
    <name evidence="1" type="ORF">A2845_05485</name>
</gene>